<feature type="domain" description="Histidine kinase" evidence="3">
    <location>
        <begin position="221"/>
        <end position="454"/>
    </location>
</feature>
<reference evidence="4 5" key="1">
    <citation type="submission" date="2024-05" db="EMBL/GenBank/DDBJ databases">
        <title>Genome sequencing of Marine Estuary Bacteria, Shewanella vesiculosa and S. baltica, and Pseudomonas syringae.</title>
        <authorList>
            <person name="Gurung A."/>
            <person name="Maclea K.S."/>
        </authorList>
    </citation>
    <scope>NUCLEOTIDE SEQUENCE [LARGE SCALE GENOMIC DNA]</scope>
    <source>
        <strain evidence="4 5">1A</strain>
    </source>
</reference>
<keyword evidence="5" id="KW-1185">Reference proteome</keyword>
<dbReference type="PROSITE" id="PS50109">
    <property type="entry name" value="HIS_KIN"/>
    <property type="match status" value="1"/>
</dbReference>
<dbReference type="CDD" id="cd00075">
    <property type="entry name" value="HATPase"/>
    <property type="match status" value="1"/>
</dbReference>
<keyword evidence="4" id="KW-0418">Kinase</keyword>
<dbReference type="Proteomes" id="UP001477278">
    <property type="component" value="Unassembled WGS sequence"/>
</dbReference>
<dbReference type="Pfam" id="PF02518">
    <property type="entry name" value="HATPase_c"/>
    <property type="match status" value="1"/>
</dbReference>
<dbReference type="SUPFAM" id="SSF55874">
    <property type="entry name" value="ATPase domain of HSP90 chaperone/DNA topoisomerase II/histidine kinase"/>
    <property type="match status" value="1"/>
</dbReference>
<evidence type="ECO:0000256" key="2">
    <source>
        <dbReference type="ARBA" id="ARBA00012438"/>
    </source>
</evidence>
<organism evidence="4 5">
    <name type="scientific">Shewanella vesiculosa</name>
    <dbReference type="NCBI Taxonomy" id="518738"/>
    <lineage>
        <taxon>Bacteria</taxon>
        <taxon>Pseudomonadati</taxon>
        <taxon>Pseudomonadota</taxon>
        <taxon>Gammaproteobacteria</taxon>
        <taxon>Alteromonadales</taxon>
        <taxon>Shewanellaceae</taxon>
        <taxon>Shewanella</taxon>
    </lineage>
</organism>
<dbReference type="Gene3D" id="3.30.450.40">
    <property type="match status" value="1"/>
</dbReference>
<dbReference type="Pfam" id="PF01590">
    <property type="entry name" value="GAF"/>
    <property type="match status" value="1"/>
</dbReference>
<dbReference type="InterPro" id="IPR003594">
    <property type="entry name" value="HATPase_dom"/>
</dbReference>
<dbReference type="PRINTS" id="PR00344">
    <property type="entry name" value="BCTRLSENSOR"/>
</dbReference>
<evidence type="ECO:0000313" key="5">
    <source>
        <dbReference type="Proteomes" id="UP001477278"/>
    </source>
</evidence>
<evidence type="ECO:0000256" key="1">
    <source>
        <dbReference type="ARBA" id="ARBA00000085"/>
    </source>
</evidence>
<dbReference type="Gene3D" id="1.10.287.130">
    <property type="match status" value="1"/>
</dbReference>
<evidence type="ECO:0000259" key="3">
    <source>
        <dbReference type="PROSITE" id="PS50109"/>
    </source>
</evidence>
<name>A0ABV0FTV4_9GAMM</name>
<dbReference type="InterPro" id="IPR004358">
    <property type="entry name" value="Sig_transdc_His_kin-like_C"/>
</dbReference>
<dbReference type="InterPro" id="IPR005467">
    <property type="entry name" value="His_kinase_dom"/>
</dbReference>
<comment type="catalytic activity">
    <reaction evidence="1">
        <text>ATP + protein L-histidine = ADP + protein N-phospho-L-histidine.</text>
        <dbReference type="EC" id="2.7.13.3"/>
    </reaction>
</comment>
<dbReference type="InterPro" id="IPR003018">
    <property type="entry name" value="GAF"/>
</dbReference>
<evidence type="ECO:0000313" key="4">
    <source>
        <dbReference type="EMBL" id="MEO3682871.1"/>
    </source>
</evidence>
<accession>A0ABV0FTV4</accession>
<dbReference type="InterPro" id="IPR036890">
    <property type="entry name" value="HATPase_C_sf"/>
</dbReference>
<keyword evidence="4" id="KW-0808">Transferase</keyword>
<proteinExistence type="predicted"/>
<dbReference type="EC" id="2.7.13.3" evidence="2"/>
<dbReference type="SUPFAM" id="SSF55781">
    <property type="entry name" value="GAF domain-like"/>
    <property type="match status" value="1"/>
</dbReference>
<gene>
    <name evidence="4" type="ORF">ABHN84_11295</name>
</gene>
<dbReference type="EMBL" id="JBDPZN010000003">
    <property type="protein sequence ID" value="MEO3682871.1"/>
    <property type="molecule type" value="Genomic_DNA"/>
</dbReference>
<dbReference type="PANTHER" id="PTHR43065">
    <property type="entry name" value="SENSOR HISTIDINE KINASE"/>
    <property type="match status" value="1"/>
</dbReference>
<dbReference type="InterPro" id="IPR029016">
    <property type="entry name" value="GAF-like_dom_sf"/>
</dbReference>
<sequence>MNPICERVLLEVSQSELIDLGDLDFASTLIIKSVCRGLNIGRAGIWLLTDDNQSIDCFLLIDNDTKQHNISLTRSQFPSYFKALDTERIIAASDALTDPATYEFADIYLRPNAITAMLDSPIRHAGKMIGIICCEHKGEIRHWTYDEQAFVSSLADLYGRAVNAKKVKAYQIELESINSALETQVEKRTAELKRAIKNLQITQASLIENEKLAALGNLVAGVAHEVNTPLGISVTSTSHCIDELNKLKKYYGAGDLDEQKFVDFMDTLTDGLNLVERNLSRAAELVHNFKRTAADQLVIEKENINLTEYLEQISSPLRPLTRKQGIELNIQLEQQLFVNSYPGAIAQIFTNLVSNCFRHAFPEGFPGKKRILLGAEMCGDEIKMFYKDNGKGLSKDVKSKIFEPFFTTARNVGGTGLGMSIVHNLVTQKLAGRIEIVSELNQGFEVDIYIKDLD</sequence>
<dbReference type="SMART" id="SM00387">
    <property type="entry name" value="HATPase_c"/>
    <property type="match status" value="1"/>
</dbReference>
<dbReference type="Gene3D" id="3.30.565.10">
    <property type="entry name" value="Histidine kinase-like ATPase, C-terminal domain"/>
    <property type="match status" value="1"/>
</dbReference>
<comment type="caution">
    <text evidence="4">The sequence shown here is derived from an EMBL/GenBank/DDBJ whole genome shotgun (WGS) entry which is preliminary data.</text>
</comment>
<dbReference type="SMART" id="SM00065">
    <property type="entry name" value="GAF"/>
    <property type="match status" value="1"/>
</dbReference>
<dbReference type="PANTHER" id="PTHR43065:SF47">
    <property type="match status" value="1"/>
</dbReference>
<protein>
    <recommendedName>
        <fullName evidence="2">histidine kinase</fullName>
        <ecNumber evidence="2">2.7.13.3</ecNumber>
    </recommendedName>
</protein>
<dbReference type="GO" id="GO:0016301">
    <property type="term" value="F:kinase activity"/>
    <property type="evidence" value="ECO:0007669"/>
    <property type="project" value="UniProtKB-KW"/>
</dbReference>
<dbReference type="RefSeq" id="WP_347690252.1">
    <property type="nucleotide sequence ID" value="NZ_JBDPZN010000003.1"/>
</dbReference>